<evidence type="ECO:0000256" key="4">
    <source>
        <dbReference type="ARBA" id="ARBA00023274"/>
    </source>
</evidence>
<reference evidence="8 10" key="2">
    <citation type="submission" date="2018-11" db="EMBL/GenBank/DDBJ databases">
        <authorList>
            <consortium name="Pathogen Informatics"/>
        </authorList>
    </citation>
    <scope>NUCLEOTIDE SEQUENCE [LARGE SCALE GENOMIC DNA]</scope>
</reference>
<dbReference type="InterPro" id="IPR027534">
    <property type="entry name" value="Ribosomal_P1/P2"/>
</dbReference>
<accession>A0A0R3S9M9</accession>
<dbReference type="GO" id="GO:0003735">
    <property type="term" value="F:structural constituent of ribosome"/>
    <property type="evidence" value="ECO:0007669"/>
    <property type="project" value="InterPro"/>
</dbReference>
<evidence type="ECO:0000313" key="12">
    <source>
        <dbReference type="WBParaSite" id="HDID_0000096801-mRNA-1"/>
    </source>
</evidence>
<keyword evidence="11" id="KW-1185">Reference proteome</keyword>
<reference evidence="12" key="1">
    <citation type="submission" date="2017-02" db="UniProtKB">
        <authorList>
            <consortium name="WormBaseParasite"/>
        </authorList>
    </citation>
    <scope>IDENTIFICATION</scope>
</reference>
<keyword evidence="4" id="KW-0687">Ribonucleoprotein</keyword>
<dbReference type="GO" id="GO:0002182">
    <property type="term" value="P:cytoplasmic translational elongation"/>
    <property type="evidence" value="ECO:0007669"/>
    <property type="project" value="InterPro"/>
</dbReference>
<comment type="function">
    <text evidence="1">Plays an important role in the elongation step of protein synthesis.</text>
</comment>
<proteinExistence type="inferred from homology"/>
<dbReference type="WBParaSite" id="HDID_0000096801-mRNA-1">
    <property type="protein sequence ID" value="HDID_0000096801-mRNA-1"/>
    <property type="gene ID" value="HDID_0000096801"/>
</dbReference>
<dbReference type="FunFam" id="1.10.10.1410:FF:000002">
    <property type="entry name" value="60S acidic ribosomal protein P2"/>
    <property type="match status" value="1"/>
</dbReference>
<organism evidence="12">
    <name type="scientific">Hymenolepis diminuta</name>
    <name type="common">Rat tapeworm</name>
    <dbReference type="NCBI Taxonomy" id="6216"/>
    <lineage>
        <taxon>Eukaryota</taxon>
        <taxon>Metazoa</taxon>
        <taxon>Spiralia</taxon>
        <taxon>Lophotrochozoa</taxon>
        <taxon>Platyhelminthes</taxon>
        <taxon>Cestoda</taxon>
        <taxon>Eucestoda</taxon>
        <taxon>Cyclophyllidea</taxon>
        <taxon>Hymenolepididae</taxon>
        <taxon>Hymenolepis</taxon>
    </lineage>
</organism>
<dbReference type="InterPro" id="IPR044076">
    <property type="entry name" value="Ribosomal_P2"/>
</dbReference>
<dbReference type="STRING" id="6216.A0A0R3S9M9"/>
<feature type="compositionally biased region" description="Low complexity" evidence="7">
    <location>
        <begin position="68"/>
        <end position="89"/>
    </location>
</feature>
<dbReference type="EMBL" id="UYSG01000152">
    <property type="protein sequence ID" value="VDL18430.1"/>
    <property type="molecule type" value="Genomic_DNA"/>
</dbReference>
<dbReference type="Gene3D" id="1.10.10.1410">
    <property type="match status" value="1"/>
</dbReference>
<evidence type="ECO:0000256" key="6">
    <source>
        <dbReference type="ARBA" id="ARBA00035443"/>
    </source>
</evidence>
<dbReference type="Proteomes" id="UP000274504">
    <property type="component" value="Unassembled WGS sequence"/>
</dbReference>
<evidence type="ECO:0000313" key="9">
    <source>
        <dbReference type="EMBL" id="VUZ51607.1"/>
    </source>
</evidence>
<reference evidence="9 11" key="3">
    <citation type="submission" date="2019-07" db="EMBL/GenBank/DDBJ databases">
        <authorList>
            <person name="Jastrzebski P J."/>
            <person name="Paukszto L."/>
            <person name="Jastrzebski P J."/>
        </authorList>
    </citation>
    <scope>NUCLEOTIDE SEQUENCE [LARGE SCALE GENOMIC DNA]</scope>
    <source>
        <strain evidence="9 11">WMS-il1</strain>
    </source>
</reference>
<dbReference type="InterPro" id="IPR038716">
    <property type="entry name" value="P1/P2_N_sf"/>
</dbReference>
<dbReference type="GO" id="GO:0022625">
    <property type="term" value="C:cytosolic large ribosomal subunit"/>
    <property type="evidence" value="ECO:0007669"/>
    <property type="project" value="InterPro"/>
</dbReference>
<dbReference type="OrthoDB" id="1227494at2759"/>
<keyword evidence="3" id="KW-0689">Ribosomal protein</keyword>
<evidence type="ECO:0000313" key="11">
    <source>
        <dbReference type="Proteomes" id="UP000321570"/>
    </source>
</evidence>
<dbReference type="CDD" id="cd05833">
    <property type="entry name" value="Ribosomal_P2"/>
    <property type="match status" value="1"/>
</dbReference>
<feature type="compositionally biased region" description="Basic and acidic residues" evidence="7">
    <location>
        <begin position="90"/>
        <end position="105"/>
    </location>
</feature>
<sequence length="119" mass="12510">MRYLAAYLLAQMGGITRPQEEDIKNILSSVGSECEVERAQKLVREMHGKNVNELINTGRGKMASLSFGAAPAPAAPGGASPTAAAPEASKGGDKAAPVKEEKKEESEESEADMGFALFD</sequence>
<dbReference type="PANTHER" id="PTHR21141">
    <property type="entry name" value="60S ACIDIC RIBOSOMAL PROTEIN FAMILY MEMBER"/>
    <property type="match status" value="1"/>
</dbReference>
<dbReference type="Pfam" id="PF00428">
    <property type="entry name" value="Ribosomal_60s"/>
    <property type="match status" value="1"/>
</dbReference>
<evidence type="ECO:0000256" key="3">
    <source>
        <dbReference type="ARBA" id="ARBA00022980"/>
    </source>
</evidence>
<dbReference type="HAMAP" id="MF_01478">
    <property type="entry name" value="Ribosomal_L12_arch"/>
    <property type="match status" value="1"/>
</dbReference>
<evidence type="ECO:0000256" key="7">
    <source>
        <dbReference type="SAM" id="MobiDB-lite"/>
    </source>
</evidence>
<evidence type="ECO:0000256" key="5">
    <source>
        <dbReference type="ARBA" id="ARBA00035301"/>
    </source>
</evidence>
<evidence type="ECO:0000313" key="10">
    <source>
        <dbReference type="Proteomes" id="UP000274504"/>
    </source>
</evidence>
<dbReference type="EMBL" id="CABIJS010000444">
    <property type="protein sequence ID" value="VUZ51607.1"/>
    <property type="molecule type" value="Genomic_DNA"/>
</dbReference>
<dbReference type="Proteomes" id="UP000321570">
    <property type="component" value="Unassembled WGS sequence"/>
</dbReference>
<evidence type="ECO:0000313" key="8">
    <source>
        <dbReference type="EMBL" id="VDL18430.1"/>
    </source>
</evidence>
<name>A0A0R3S9M9_HYMDI</name>
<feature type="region of interest" description="Disordered" evidence="7">
    <location>
        <begin position="68"/>
        <end position="119"/>
    </location>
</feature>
<dbReference type="AlphaFoldDB" id="A0A0R3S9M9"/>
<protein>
    <recommendedName>
        <fullName evidence="5">Large ribosomal subunit protein P2</fullName>
    </recommendedName>
    <alternativeName>
        <fullName evidence="6">60S acidic ribosomal protein P2</fullName>
    </alternativeName>
</protein>
<evidence type="ECO:0000256" key="1">
    <source>
        <dbReference type="ARBA" id="ARBA00003362"/>
    </source>
</evidence>
<comment type="similarity">
    <text evidence="2">Belongs to the eukaryotic ribosomal protein P1/P2 family.</text>
</comment>
<evidence type="ECO:0000256" key="2">
    <source>
        <dbReference type="ARBA" id="ARBA00005436"/>
    </source>
</evidence>
<dbReference type="PANTHER" id="PTHR21141:SF5">
    <property type="entry name" value="LARGE RIBOSOMAL SUBUNIT PROTEIN P2"/>
    <property type="match status" value="1"/>
</dbReference>
<gene>
    <name evidence="8" type="ORF">HDID_LOCUS969</name>
    <name evidence="9" type="ORF">WMSIL1_LOCUS10285</name>
</gene>